<evidence type="ECO:0000256" key="3">
    <source>
        <dbReference type="ARBA" id="ARBA00008698"/>
    </source>
</evidence>
<evidence type="ECO:0000256" key="4">
    <source>
        <dbReference type="ARBA" id="ARBA00013795"/>
    </source>
</evidence>
<keyword evidence="5 12" id="KW-0337">GPI-anchor biosynthesis</keyword>
<feature type="transmembrane region" description="Helical" evidence="12">
    <location>
        <begin position="460"/>
        <end position="484"/>
    </location>
</feature>
<evidence type="ECO:0000256" key="11">
    <source>
        <dbReference type="ARBA" id="ARBA00023136"/>
    </source>
</evidence>
<dbReference type="EC" id="2.4.1.-" evidence="12"/>
<evidence type="ECO:0000256" key="12">
    <source>
        <dbReference type="RuleBase" id="RU363112"/>
    </source>
</evidence>
<reference evidence="13" key="1">
    <citation type="submission" date="2022-07" db="EMBL/GenBank/DDBJ databases">
        <title>Phylogenomic reconstructions and comparative analyses of Kickxellomycotina fungi.</title>
        <authorList>
            <person name="Reynolds N.K."/>
            <person name="Stajich J.E."/>
            <person name="Barry K."/>
            <person name="Grigoriev I.V."/>
            <person name="Crous P."/>
            <person name="Smith M.E."/>
        </authorList>
    </citation>
    <scope>NUCLEOTIDE SEQUENCE</scope>
    <source>
        <strain evidence="13">NBRC 105413</strain>
    </source>
</reference>
<evidence type="ECO:0000256" key="10">
    <source>
        <dbReference type="ARBA" id="ARBA00022989"/>
    </source>
</evidence>
<comment type="pathway">
    <text evidence="2 12">Glycolipid biosynthesis; glycosylphosphatidylinositol-anchor biosynthesis.</text>
</comment>
<sequence length="487" mass="53561">MSLDKRASALVSRAASSASSYVENQIWAVVKYAVLSRIVSLALGAVSNAFVEDYDSSLSVFIRPIGKVSQGSLAFVIFERLAQGLAKIIVRWDAFYFVHIADAGYVYEQEHAFFPLLPLLMRVLVATVLSPVASAIGRKLALVVAGVLISNTAFVLAAATLYKLGCRSLGSNRLAYVSALMFVIAPSNMFMSAVYTESLFALLVFTAMLLITYERYLLAALFLGASGLCRSNGPIYAGFFLWNLLVRTEAWVPLTTGQSVSWWRKAGTLLSRGLYSLILVSVSSAGFVAFEIFGRRELCRHLTGVSATEQRLYCTDKLSTVYGFVQNKYWDVGFLRYYSLEQMPNFLLASPMILLSVAGLWTFAARNPVQFVSLGWLQQRPKKTEATVSPAVAASEAFFSRELLPHMYLWAVLLLVAATSMHVQVITRFFSGLPAVFWFAGHAVASSSPSSSLVDANRRWMQWAVVGYFVGYGLVGAVLFSNFFPPA</sequence>
<comment type="caution">
    <text evidence="13">The sequence shown here is derived from an EMBL/GenBank/DDBJ whole genome shotgun (WGS) entry which is preliminary data.</text>
</comment>
<dbReference type="EMBL" id="JANBOH010000346">
    <property type="protein sequence ID" value="KAJ1642737.1"/>
    <property type="molecule type" value="Genomic_DNA"/>
</dbReference>
<keyword evidence="8 12" id="KW-0812">Transmembrane</keyword>
<dbReference type="GO" id="GO:0004376">
    <property type="term" value="F:GPI mannosyltransferase activity"/>
    <property type="evidence" value="ECO:0007669"/>
    <property type="project" value="InterPro"/>
</dbReference>
<dbReference type="GO" id="GO:0031501">
    <property type="term" value="C:mannosyltransferase complex"/>
    <property type="evidence" value="ECO:0007669"/>
    <property type="project" value="TreeGrafter"/>
</dbReference>
<feature type="transmembrane region" description="Helical" evidence="12">
    <location>
        <begin position="235"/>
        <end position="254"/>
    </location>
</feature>
<name>A0A9W8CHN3_9FUNG</name>
<feature type="transmembrane region" description="Helical" evidence="12">
    <location>
        <begin position="407"/>
        <end position="440"/>
    </location>
</feature>
<evidence type="ECO:0000256" key="7">
    <source>
        <dbReference type="ARBA" id="ARBA00022679"/>
    </source>
</evidence>
<dbReference type="AlphaFoldDB" id="A0A9W8CHN3"/>
<dbReference type="GO" id="GO:0006506">
    <property type="term" value="P:GPI anchor biosynthetic process"/>
    <property type="evidence" value="ECO:0007669"/>
    <property type="project" value="UniProtKB-KW"/>
</dbReference>
<keyword evidence="7 12" id="KW-0808">Transferase</keyword>
<evidence type="ECO:0000313" key="14">
    <source>
        <dbReference type="Proteomes" id="UP001145021"/>
    </source>
</evidence>
<comment type="function">
    <text evidence="12">Mannosyltransferase involved in glycosylphosphatidylinositol-anchor biosynthesis.</text>
</comment>
<dbReference type="Pfam" id="PF04188">
    <property type="entry name" value="Mannosyl_trans2"/>
    <property type="match status" value="1"/>
</dbReference>
<feature type="transmembrane region" description="Helical" evidence="12">
    <location>
        <begin position="119"/>
        <end position="136"/>
    </location>
</feature>
<dbReference type="PANTHER" id="PTHR12468">
    <property type="entry name" value="GPI MANNOSYLTRANSFERASE 2"/>
    <property type="match status" value="1"/>
</dbReference>
<dbReference type="InterPro" id="IPR007315">
    <property type="entry name" value="PIG-V/Gpi18"/>
</dbReference>
<feature type="transmembrane region" description="Helical" evidence="12">
    <location>
        <begin position="346"/>
        <end position="364"/>
    </location>
</feature>
<evidence type="ECO:0000313" key="13">
    <source>
        <dbReference type="EMBL" id="KAJ1642737.1"/>
    </source>
</evidence>
<evidence type="ECO:0000256" key="9">
    <source>
        <dbReference type="ARBA" id="ARBA00022824"/>
    </source>
</evidence>
<feature type="transmembrane region" description="Helical" evidence="12">
    <location>
        <begin position="142"/>
        <end position="162"/>
    </location>
</feature>
<comment type="similarity">
    <text evidence="3 12">Belongs to the PIGV family.</text>
</comment>
<evidence type="ECO:0000256" key="2">
    <source>
        <dbReference type="ARBA" id="ARBA00004687"/>
    </source>
</evidence>
<dbReference type="GO" id="GO:0005789">
    <property type="term" value="C:endoplasmic reticulum membrane"/>
    <property type="evidence" value="ECO:0007669"/>
    <property type="project" value="UniProtKB-SubCell"/>
</dbReference>
<feature type="transmembrane region" description="Helical" evidence="12">
    <location>
        <begin position="174"/>
        <end position="194"/>
    </location>
</feature>
<gene>
    <name evidence="13" type="primary">GPI18</name>
    <name evidence="13" type="ORF">LPJ64_005440</name>
</gene>
<organism evidence="13 14">
    <name type="scientific">Coemansia asiatica</name>
    <dbReference type="NCBI Taxonomy" id="1052880"/>
    <lineage>
        <taxon>Eukaryota</taxon>
        <taxon>Fungi</taxon>
        <taxon>Fungi incertae sedis</taxon>
        <taxon>Zoopagomycota</taxon>
        <taxon>Kickxellomycotina</taxon>
        <taxon>Kickxellomycetes</taxon>
        <taxon>Kickxellales</taxon>
        <taxon>Kickxellaceae</taxon>
        <taxon>Coemansia</taxon>
    </lineage>
</organism>
<evidence type="ECO:0000256" key="8">
    <source>
        <dbReference type="ARBA" id="ARBA00022692"/>
    </source>
</evidence>
<keyword evidence="10 12" id="KW-1133">Transmembrane helix</keyword>
<dbReference type="Proteomes" id="UP001145021">
    <property type="component" value="Unassembled WGS sequence"/>
</dbReference>
<keyword evidence="11 12" id="KW-0472">Membrane</keyword>
<dbReference type="GO" id="GO:0000009">
    <property type="term" value="F:alpha-1,6-mannosyltransferase activity"/>
    <property type="evidence" value="ECO:0007669"/>
    <property type="project" value="InterPro"/>
</dbReference>
<keyword evidence="14" id="KW-1185">Reference proteome</keyword>
<comment type="subcellular location">
    <subcellularLocation>
        <location evidence="1 12">Endoplasmic reticulum membrane</location>
        <topology evidence="1 12">Multi-pass membrane protein</topology>
    </subcellularLocation>
</comment>
<feature type="transmembrane region" description="Helical" evidence="12">
    <location>
        <begin position="274"/>
        <end position="293"/>
    </location>
</feature>
<feature type="transmembrane region" description="Helical" evidence="12">
    <location>
        <begin position="200"/>
        <end position="223"/>
    </location>
</feature>
<accession>A0A9W8CHN3</accession>
<protein>
    <recommendedName>
        <fullName evidence="4 12">GPI mannosyltransferase 2</fullName>
        <ecNumber evidence="12">2.4.1.-</ecNumber>
    </recommendedName>
</protein>
<keyword evidence="9 12" id="KW-0256">Endoplasmic reticulum</keyword>
<evidence type="ECO:0000256" key="6">
    <source>
        <dbReference type="ARBA" id="ARBA00022676"/>
    </source>
</evidence>
<keyword evidence="6 12" id="KW-0328">Glycosyltransferase</keyword>
<evidence type="ECO:0000256" key="5">
    <source>
        <dbReference type="ARBA" id="ARBA00022502"/>
    </source>
</evidence>
<proteinExistence type="inferred from homology"/>
<evidence type="ECO:0000256" key="1">
    <source>
        <dbReference type="ARBA" id="ARBA00004477"/>
    </source>
</evidence>
<dbReference type="PANTHER" id="PTHR12468:SF2">
    <property type="entry name" value="GPI MANNOSYLTRANSFERASE 2"/>
    <property type="match status" value="1"/>
</dbReference>